<feature type="domain" description="FAD-binding FR-type" evidence="10">
    <location>
        <begin position="46"/>
        <end position="149"/>
    </location>
</feature>
<evidence type="ECO:0000256" key="3">
    <source>
        <dbReference type="ARBA" id="ARBA00022714"/>
    </source>
</evidence>
<evidence type="ECO:0000256" key="4">
    <source>
        <dbReference type="ARBA" id="ARBA00022723"/>
    </source>
</evidence>
<evidence type="ECO:0000313" key="12">
    <source>
        <dbReference type="Proteomes" id="UP000320876"/>
    </source>
</evidence>
<keyword evidence="8" id="KW-0411">Iron-sulfur</keyword>
<dbReference type="SUPFAM" id="SSF52343">
    <property type="entry name" value="Ferredoxin reductase-like, C-terminal NADP-linked domain"/>
    <property type="match status" value="1"/>
</dbReference>
<keyword evidence="6" id="KW-0560">Oxidoreductase</keyword>
<evidence type="ECO:0000259" key="10">
    <source>
        <dbReference type="PROSITE" id="PS51384"/>
    </source>
</evidence>
<dbReference type="InterPro" id="IPR001709">
    <property type="entry name" value="Flavoprot_Pyr_Nucl_cyt_Rdtase"/>
</dbReference>
<dbReference type="GO" id="GO:0016491">
    <property type="term" value="F:oxidoreductase activity"/>
    <property type="evidence" value="ECO:0007669"/>
    <property type="project" value="UniProtKB-KW"/>
</dbReference>
<dbReference type="Pfam" id="PF00970">
    <property type="entry name" value="FAD_binding_6"/>
    <property type="match status" value="1"/>
</dbReference>
<dbReference type="InterPro" id="IPR036010">
    <property type="entry name" value="2Fe-2S_ferredoxin-like_sf"/>
</dbReference>
<proteinExistence type="predicted"/>
<dbReference type="PANTHER" id="PTHR47354">
    <property type="entry name" value="NADH OXIDOREDUCTASE HCR"/>
    <property type="match status" value="1"/>
</dbReference>
<evidence type="ECO:0000256" key="7">
    <source>
        <dbReference type="ARBA" id="ARBA00023004"/>
    </source>
</evidence>
<evidence type="ECO:0000313" key="11">
    <source>
        <dbReference type="EMBL" id="TQJ05282.1"/>
    </source>
</evidence>
<dbReference type="Pfam" id="PF00111">
    <property type="entry name" value="Fer2"/>
    <property type="match status" value="1"/>
</dbReference>
<dbReference type="Proteomes" id="UP000320876">
    <property type="component" value="Unassembled WGS sequence"/>
</dbReference>
<keyword evidence="4" id="KW-0479">Metal-binding</keyword>
<dbReference type="CDD" id="cd06216">
    <property type="entry name" value="FNR_iron_sulfur_binding_2"/>
    <property type="match status" value="1"/>
</dbReference>
<dbReference type="InterPro" id="IPR012675">
    <property type="entry name" value="Beta-grasp_dom_sf"/>
</dbReference>
<dbReference type="GO" id="GO:0046872">
    <property type="term" value="F:metal ion binding"/>
    <property type="evidence" value="ECO:0007669"/>
    <property type="project" value="UniProtKB-KW"/>
</dbReference>
<keyword evidence="5" id="KW-0274">FAD</keyword>
<evidence type="ECO:0000256" key="5">
    <source>
        <dbReference type="ARBA" id="ARBA00022827"/>
    </source>
</evidence>
<dbReference type="EMBL" id="VFML01000001">
    <property type="protein sequence ID" value="TQJ05282.1"/>
    <property type="molecule type" value="Genomic_DNA"/>
</dbReference>
<dbReference type="Pfam" id="PF00175">
    <property type="entry name" value="NAD_binding_1"/>
    <property type="match status" value="1"/>
</dbReference>
<dbReference type="PRINTS" id="PR00371">
    <property type="entry name" value="FPNCR"/>
</dbReference>
<evidence type="ECO:0000256" key="8">
    <source>
        <dbReference type="ARBA" id="ARBA00023014"/>
    </source>
</evidence>
<evidence type="ECO:0000256" key="9">
    <source>
        <dbReference type="SAM" id="MobiDB-lite"/>
    </source>
</evidence>
<dbReference type="InterPro" id="IPR017938">
    <property type="entry name" value="Riboflavin_synthase-like_b-brl"/>
</dbReference>
<dbReference type="InterPro" id="IPR001041">
    <property type="entry name" value="2Fe-2S_ferredoxin-type"/>
</dbReference>
<dbReference type="Gene3D" id="3.40.50.80">
    <property type="entry name" value="Nucleotide-binding domain of ferredoxin-NADP reductase (FNR) module"/>
    <property type="match status" value="1"/>
</dbReference>
<dbReference type="Gene3D" id="3.10.20.30">
    <property type="match status" value="1"/>
</dbReference>
<comment type="cofactor">
    <cofactor evidence="1">
        <name>FAD</name>
        <dbReference type="ChEBI" id="CHEBI:57692"/>
    </cofactor>
</comment>
<organism evidence="11 12">
    <name type="scientific">Amycolatopsis cihanbeyliensis</name>
    <dbReference type="NCBI Taxonomy" id="1128664"/>
    <lineage>
        <taxon>Bacteria</taxon>
        <taxon>Bacillati</taxon>
        <taxon>Actinomycetota</taxon>
        <taxon>Actinomycetes</taxon>
        <taxon>Pseudonocardiales</taxon>
        <taxon>Pseudonocardiaceae</taxon>
        <taxon>Amycolatopsis</taxon>
    </lineage>
</organism>
<dbReference type="GO" id="GO:0051537">
    <property type="term" value="F:2 iron, 2 sulfur cluster binding"/>
    <property type="evidence" value="ECO:0007669"/>
    <property type="project" value="UniProtKB-KW"/>
</dbReference>
<dbReference type="AlphaFoldDB" id="A0A542DQB1"/>
<name>A0A542DQB1_AMYCI</name>
<evidence type="ECO:0000256" key="1">
    <source>
        <dbReference type="ARBA" id="ARBA00001974"/>
    </source>
</evidence>
<comment type="caution">
    <text evidence="11">The sequence shown here is derived from an EMBL/GenBank/DDBJ whole genome shotgun (WGS) entry which is preliminary data.</text>
</comment>
<evidence type="ECO:0000256" key="2">
    <source>
        <dbReference type="ARBA" id="ARBA00022630"/>
    </source>
</evidence>
<dbReference type="OrthoDB" id="9796486at2"/>
<dbReference type="InterPro" id="IPR008333">
    <property type="entry name" value="Cbr1-like_FAD-bd_dom"/>
</dbReference>
<dbReference type="RefSeq" id="WP_142000832.1">
    <property type="nucleotide sequence ID" value="NZ_VFML01000001.1"/>
</dbReference>
<dbReference type="Gene3D" id="2.40.30.10">
    <property type="entry name" value="Translation factors"/>
    <property type="match status" value="1"/>
</dbReference>
<dbReference type="InterPro" id="IPR039261">
    <property type="entry name" value="FNR_nucleotide-bd"/>
</dbReference>
<dbReference type="InterPro" id="IPR017927">
    <property type="entry name" value="FAD-bd_FR_type"/>
</dbReference>
<feature type="region of interest" description="Disordered" evidence="9">
    <location>
        <begin position="280"/>
        <end position="307"/>
    </location>
</feature>
<dbReference type="SUPFAM" id="SSF63380">
    <property type="entry name" value="Riboflavin synthase domain-like"/>
    <property type="match status" value="1"/>
</dbReference>
<evidence type="ECO:0000256" key="6">
    <source>
        <dbReference type="ARBA" id="ARBA00023002"/>
    </source>
</evidence>
<keyword evidence="7" id="KW-0408">Iron</keyword>
<dbReference type="PRINTS" id="PR00406">
    <property type="entry name" value="CYTB5RDTASE"/>
</dbReference>
<sequence>MVLNSSFARVGWRRAHRLLTSRAVTALTVPHGVDRYLGLINPLWSVNEVRAAVVAVAHHTPATVTLTLRPNGNWNGARAGQYVRFAVEIDGVRRTRCFSLAGSEHRTDGLIEITAKVNPTGTVSAYLKRNARPGQIVALSQAEGEFVLPAALPEHILLISGGSGITPVMSILRTLTDRRYTGRITFLHYATGPEDVVYRDELAALAAANPLLTLAPAYPRLPGTGRLRGRFDREHLLEIAPDYAEALCYACGPASLLDAVGALWWAEEIGDRLRIERFATPAPPTGAGDATGEVRFGRSGVSTPGDGRTLLEQAEAAGLRPEYGCRMGICHTCTSVKSSGSVRNVLNGTITAEPGERIQLCINAPCGDVELDI</sequence>
<keyword evidence="2" id="KW-0285">Flavoprotein</keyword>
<keyword evidence="3" id="KW-0001">2Fe-2S</keyword>
<dbReference type="InterPro" id="IPR050415">
    <property type="entry name" value="MRET"/>
</dbReference>
<protein>
    <submittedName>
        <fullName evidence="11">Ferredoxin-NADP reductase</fullName>
    </submittedName>
</protein>
<keyword evidence="12" id="KW-1185">Reference proteome</keyword>
<gene>
    <name evidence="11" type="ORF">FB471_5110</name>
</gene>
<dbReference type="PANTHER" id="PTHR47354:SF6">
    <property type="entry name" value="NADH OXIDOREDUCTASE HCR"/>
    <property type="match status" value="1"/>
</dbReference>
<reference evidence="11 12" key="1">
    <citation type="submission" date="2019-06" db="EMBL/GenBank/DDBJ databases">
        <title>Sequencing the genomes of 1000 actinobacteria strains.</title>
        <authorList>
            <person name="Klenk H.-P."/>
        </authorList>
    </citation>
    <scope>NUCLEOTIDE SEQUENCE [LARGE SCALE GENOMIC DNA]</scope>
    <source>
        <strain evidence="11 12">DSM 45679</strain>
    </source>
</reference>
<accession>A0A542DQB1</accession>
<dbReference type="PROSITE" id="PS51384">
    <property type="entry name" value="FAD_FR"/>
    <property type="match status" value="1"/>
</dbReference>
<dbReference type="CDD" id="cd00207">
    <property type="entry name" value="fer2"/>
    <property type="match status" value="1"/>
</dbReference>
<dbReference type="InterPro" id="IPR001433">
    <property type="entry name" value="OxRdtase_FAD/NAD-bd"/>
</dbReference>
<dbReference type="SUPFAM" id="SSF54292">
    <property type="entry name" value="2Fe-2S ferredoxin-like"/>
    <property type="match status" value="1"/>
</dbReference>